<dbReference type="AlphaFoldDB" id="A6K8F9"/>
<dbReference type="PANTHER" id="PTHR22397">
    <property type="entry name" value="JUNCTIONAL SARCOPLASMIC RETICULUM PROTEIN 1"/>
    <property type="match status" value="1"/>
</dbReference>
<evidence type="ECO:0000313" key="3">
    <source>
        <dbReference type="Proteomes" id="UP000234681"/>
    </source>
</evidence>
<feature type="compositionally biased region" description="Basic and acidic residues" evidence="1">
    <location>
        <begin position="17"/>
        <end position="28"/>
    </location>
</feature>
<feature type="compositionally biased region" description="Pro residues" evidence="1">
    <location>
        <begin position="51"/>
        <end position="61"/>
    </location>
</feature>
<evidence type="ECO:0000313" key="2">
    <source>
        <dbReference type="EMBL" id="EDL89227.1"/>
    </source>
</evidence>
<dbReference type="PANTHER" id="PTHR22397:SF2">
    <property type="entry name" value="JUNCTIONAL SARCOPLASMIC RETICULUM PROTEIN 1"/>
    <property type="match status" value="1"/>
</dbReference>
<dbReference type="InterPro" id="IPR026178">
    <property type="entry name" value="JSRP1"/>
</dbReference>
<evidence type="ECO:0000256" key="1">
    <source>
        <dbReference type="SAM" id="MobiDB-lite"/>
    </source>
</evidence>
<protein>
    <submittedName>
        <fullName evidence="2">RCG29469, isoform CRA_a</fullName>
    </submittedName>
</protein>
<reference evidence="3" key="1">
    <citation type="submission" date="2005-09" db="EMBL/GenBank/DDBJ databases">
        <authorList>
            <person name="Mural R.J."/>
            <person name="Li P.W."/>
            <person name="Adams M.D."/>
            <person name="Amanatides P.G."/>
            <person name="Baden-Tillson H."/>
            <person name="Barnstead M."/>
            <person name="Chin S.H."/>
            <person name="Dew I."/>
            <person name="Evans C.A."/>
            <person name="Ferriera S."/>
            <person name="Flanigan M."/>
            <person name="Fosler C."/>
            <person name="Glodek A."/>
            <person name="Gu Z."/>
            <person name="Holt R.A."/>
            <person name="Jennings D."/>
            <person name="Kraft C.L."/>
            <person name="Lu F."/>
            <person name="Nguyen T."/>
            <person name="Nusskern D.R."/>
            <person name="Pfannkoch C.M."/>
            <person name="Sitter C."/>
            <person name="Sutton G.G."/>
            <person name="Venter J.C."/>
            <person name="Wang Z."/>
            <person name="Woodage T."/>
            <person name="Zheng X.H."/>
            <person name="Zhong F."/>
        </authorList>
    </citation>
    <scope>NUCLEOTIDE SEQUENCE [LARGE SCALE GENOMIC DNA]</scope>
    <source>
        <strain>BN</strain>
        <strain evidence="3">Sprague-Dawley</strain>
    </source>
</reference>
<organism evidence="2 3">
    <name type="scientific">Rattus norvegicus</name>
    <name type="common">Rat</name>
    <dbReference type="NCBI Taxonomy" id="10116"/>
    <lineage>
        <taxon>Eukaryota</taxon>
        <taxon>Metazoa</taxon>
        <taxon>Chordata</taxon>
        <taxon>Craniata</taxon>
        <taxon>Vertebrata</taxon>
        <taxon>Euteleostomi</taxon>
        <taxon>Mammalia</taxon>
        <taxon>Eutheria</taxon>
        <taxon>Euarchontoglires</taxon>
        <taxon>Glires</taxon>
        <taxon>Rodentia</taxon>
        <taxon>Myomorpha</taxon>
        <taxon>Muroidea</taxon>
        <taxon>Muridae</taxon>
        <taxon>Murinae</taxon>
        <taxon>Rattus</taxon>
    </lineage>
</organism>
<feature type="compositionally biased region" description="Basic residues" evidence="1">
    <location>
        <begin position="279"/>
        <end position="289"/>
    </location>
</feature>
<feature type="compositionally biased region" description="Pro residues" evidence="1">
    <location>
        <begin position="120"/>
        <end position="150"/>
    </location>
</feature>
<accession>A6K8F9</accession>
<feature type="region of interest" description="Disordered" evidence="1">
    <location>
        <begin position="1"/>
        <end position="69"/>
    </location>
</feature>
<proteinExistence type="predicted"/>
<feature type="compositionally biased region" description="Basic and acidic residues" evidence="1">
    <location>
        <begin position="218"/>
        <end position="259"/>
    </location>
</feature>
<feature type="region of interest" description="Disordered" evidence="1">
    <location>
        <begin position="101"/>
        <end position="289"/>
    </location>
</feature>
<dbReference type="Proteomes" id="UP000234681">
    <property type="component" value="Chromosome 7"/>
</dbReference>
<sequence length="289" mass="31605">MLWVLQDPVTAGAGDAGLKKTEKERMGKESAPAGKAGASPRSIPARRKPQAAPPLQPPLPPSDDELPWGDLTLNKCLVLASLLALLGSAFQLCRDAVAGEAVAAPQQWVPPSSPTKKPASPTPAPAPAPKPPVLVPPSGPPQPKPGPPAPQAEMRDEPELPGSPEAAETQAEPGGSISEASGEESAPLGDRGSQEKPQKEKPRKGEKPKKEKPRREKPRREEKPQVTREPRQSLRQRWEAREGGHRPWRRDSRDLEHGKLKAWAPRRRHDQHDRDNRPRQRPRVGKRHD</sequence>
<name>A6K8F9_RAT</name>
<feature type="compositionally biased region" description="Low complexity" evidence="1">
    <location>
        <begin position="171"/>
        <end position="187"/>
    </location>
</feature>
<dbReference type="Pfam" id="PF15312">
    <property type="entry name" value="JSRP"/>
    <property type="match status" value="1"/>
</dbReference>
<feature type="compositionally biased region" description="Basic and acidic residues" evidence="1">
    <location>
        <begin position="192"/>
        <end position="209"/>
    </location>
</feature>
<dbReference type="EMBL" id="CH474029">
    <property type="protein sequence ID" value="EDL89227.1"/>
    <property type="molecule type" value="Genomic_DNA"/>
</dbReference>
<gene>
    <name evidence="2" type="ORF">rCG_29469</name>
</gene>